<dbReference type="AlphaFoldDB" id="A0A377JPY7"/>
<dbReference type="PANTHER" id="PTHR22572">
    <property type="entry name" value="SUGAR-1-PHOSPHATE GUANYL TRANSFERASE"/>
    <property type="match status" value="1"/>
</dbReference>
<dbReference type="InterPro" id="IPR005835">
    <property type="entry name" value="NTP_transferase_dom"/>
</dbReference>
<dbReference type="Gene3D" id="3.10.580.10">
    <property type="entry name" value="CBS-domain"/>
    <property type="match status" value="1"/>
</dbReference>
<evidence type="ECO:0000259" key="2">
    <source>
        <dbReference type="PROSITE" id="PS51371"/>
    </source>
</evidence>
<feature type="domain" description="CBS" evidence="2">
    <location>
        <begin position="1"/>
        <end position="59"/>
    </location>
</feature>
<keyword evidence="1" id="KW-0129">CBS domain</keyword>
<dbReference type="Pfam" id="PF00483">
    <property type="entry name" value="NTP_transferase"/>
    <property type="match status" value="1"/>
</dbReference>
<dbReference type="SUPFAM" id="SSF54631">
    <property type="entry name" value="CBS-domain pair"/>
    <property type="match status" value="1"/>
</dbReference>
<dbReference type="RefSeq" id="WP_115026331.1">
    <property type="nucleotide sequence ID" value="NZ_UGHZ01000001.1"/>
</dbReference>
<dbReference type="EC" id="2.7.7.-" evidence="3"/>
<dbReference type="InterPro" id="IPR000644">
    <property type="entry name" value="CBS_dom"/>
</dbReference>
<dbReference type="PROSITE" id="PS51371">
    <property type="entry name" value="CBS"/>
    <property type="match status" value="2"/>
</dbReference>
<dbReference type="GO" id="GO:0047343">
    <property type="term" value="F:glucose-1-phosphate cytidylyltransferase activity"/>
    <property type="evidence" value="ECO:0007669"/>
    <property type="project" value="UniProtKB-EC"/>
</dbReference>
<name>A0A377JPY7_9HELI</name>
<protein>
    <submittedName>
        <fullName evidence="3">Nucleotidyl transferase</fullName>
        <ecNumber evidence="3">2.7.7.-</ecNumber>
        <ecNumber evidence="3">2.7.7.33</ecNumber>
    </submittedName>
</protein>
<gene>
    <name evidence="3" type="primary">rfbF</name>
    <name evidence="3" type="ORF">NCTC12221_01130</name>
</gene>
<dbReference type="EC" id="2.7.7.33" evidence="3"/>
<keyword evidence="3" id="KW-0548">Nucleotidyltransferase</keyword>
<feature type="domain" description="CBS" evidence="2">
    <location>
        <begin position="67"/>
        <end position="123"/>
    </location>
</feature>
<proteinExistence type="predicted"/>
<evidence type="ECO:0000256" key="1">
    <source>
        <dbReference type="PROSITE-ProRule" id="PRU00703"/>
    </source>
</evidence>
<dbReference type="Pfam" id="PF00571">
    <property type="entry name" value="CBS"/>
    <property type="match status" value="1"/>
</dbReference>
<dbReference type="Proteomes" id="UP000255335">
    <property type="component" value="Unassembled WGS sequence"/>
</dbReference>
<reference evidence="3 4" key="1">
    <citation type="submission" date="2018-06" db="EMBL/GenBank/DDBJ databases">
        <authorList>
            <consortium name="Pathogen Informatics"/>
            <person name="Doyle S."/>
        </authorList>
    </citation>
    <scope>NUCLEOTIDE SEQUENCE [LARGE SCALE GENOMIC DNA]</scope>
    <source>
        <strain evidence="3 4">NCTC12221</strain>
    </source>
</reference>
<sequence>MQNIKQLSVFLDTSIQDALRIFGTYDGVRLLVVNDKNGKFLGILTDPDIRRGLLKGLSLQSPVESIVQKSPITANINDSKQKIIELSARHNIYEIPLLDENGKIVRIESIASLLKTPTFDNPIVIMAGGLGKRLRPLTDSIPKPMLKVGSKPILQIILERFKAQGFSNIILCVNYKSHIIEDFFGDGSKFGLSIRYIKEEKALGTAGALSLVDDIGEKPFFVMNGDILSDINFQTMLEFHKERGSHATMGMREYSYQVPYGVVECDGSKILNIIEKPTQSFLVSAGIYVLEPQILPLIPKDCFFDMPSLFNLIFSQAHYNSHSYLITDYWIDIGRHEEYERANSEFIPHLI</sequence>
<dbReference type="SUPFAM" id="SSF53448">
    <property type="entry name" value="Nucleotide-diphospho-sugar transferases"/>
    <property type="match status" value="1"/>
</dbReference>
<evidence type="ECO:0000313" key="3">
    <source>
        <dbReference type="EMBL" id="STP09684.1"/>
    </source>
</evidence>
<dbReference type="InterPro" id="IPR029044">
    <property type="entry name" value="Nucleotide-diphossugar_trans"/>
</dbReference>
<evidence type="ECO:0000313" key="4">
    <source>
        <dbReference type="Proteomes" id="UP000255335"/>
    </source>
</evidence>
<dbReference type="Gene3D" id="3.90.550.10">
    <property type="entry name" value="Spore Coat Polysaccharide Biosynthesis Protein SpsA, Chain A"/>
    <property type="match status" value="1"/>
</dbReference>
<dbReference type="InterPro" id="IPR046342">
    <property type="entry name" value="CBS_dom_sf"/>
</dbReference>
<organism evidence="3 4">
    <name type="scientific">Helicobacter cinaedi</name>
    <dbReference type="NCBI Taxonomy" id="213"/>
    <lineage>
        <taxon>Bacteria</taxon>
        <taxon>Pseudomonadati</taxon>
        <taxon>Campylobacterota</taxon>
        <taxon>Epsilonproteobacteria</taxon>
        <taxon>Campylobacterales</taxon>
        <taxon>Helicobacteraceae</taxon>
        <taxon>Helicobacter</taxon>
    </lineage>
</organism>
<keyword evidence="3" id="KW-0808">Transferase</keyword>
<dbReference type="InterPro" id="IPR050486">
    <property type="entry name" value="Mannose-1P_guanyltransferase"/>
</dbReference>
<accession>A0A377JPY7</accession>
<dbReference type="CDD" id="cd06426">
    <property type="entry name" value="NTP_transferase_like_2"/>
    <property type="match status" value="1"/>
</dbReference>
<dbReference type="EMBL" id="UGHZ01000001">
    <property type="protein sequence ID" value="STP09684.1"/>
    <property type="molecule type" value="Genomic_DNA"/>
</dbReference>